<sequence length="250" mass="30140">MSTPKSMVLGLLRNIKKSELNFKSSDGLREPVALRNPVISFKSYNPSLTKEDFLMQLPRYQLSQDFGKGEVGNFRLWKVRDDRYFMFRDKYLLHFDTVKGMKAYMRMTGMSRLDDRKLRFETELTENQLEDYTKYRCRLKKAFSSREEYFQSLKEPLVWSENEILSADDIREIELKSLLVWNFPMDYKRHNVLDKFWWYDIKDCFKIYWNTNTGRNLTYMSFNNPDDAVKFKLNLHGSQLEEQKLLIEKL</sequence>
<dbReference type="OMA" id="KHCFKLY"/>
<dbReference type="GO" id="GO:0090615">
    <property type="term" value="P:mitochondrial mRNA processing"/>
    <property type="evidence" value="ECO:0007669"/>
    <property type="project" value="EnsemblFungi"/>
</dbReference>
<dbReference type="RefSeq" id="XP_003644646.1">
    <property type="nucleotide sequence ID" value="XM_003644598.1"/>
</dbReference>
<dbReference type="Proteomes" id="UP000006790">
    <property type="component" value="Chromosome 2"/>
</dbReference>
<dbReference type="SMART" id="SM00361">
    <property type="entry name" value="RRM_1"/>
    <property type="match status" value="1"/>
</dbReference>
<name>G8JPI0_ERECY</name>
<dbReference type="AlphaFoldDB" id="G8JPI0"/>
<dbReference type="KEGG" id="erc:Ecym_2073"/>
<dbReference type="GeneID" id="11470486"/>
<keyword evidence="3" id="KW-1185">Reference proteome</keyword>
<organism evidence="2 3">
    <name type="scientific">Eremothecium cymbalariae (strain CBS 270.75 / DBVPG 7215 / KCTC 17166 / NRRL Y-17582)</name>
    <name type="common">Yeast</name>
    <dbReference type="NCBI Taxonomy" id="931890"/>
    <lineage>
        <taxon>Eukaryota</taxon>
        <taxon>Fungi</taxon>
        <taxon>Dikarya</taxon>
        <taxon>Ascomycota</taxon>
        <taxon>Saccharomycotina</taxon>
        <taxon>Saccharomycetes</taxon>
        <taxon>Saccharomycetales</taxon>
        <taxon>Saccharomycetaceae</taxon>
        <taxon>Eremothecium</taxon>
    </lineage>
</organism>
<dbReference type="GO" id="GO:0005759">
    <property type="term" value="C:mitochondrial matrix"/>
    <property type="evidence" value="ECO:0007669"/>
    <property type="project" value="EnsemblFungi"/>
</dbReference>
<dbReference type="EMBL" id="CP002498">
    <property type="protein sequence ID" value="AET37829.1"/>
    <property type="molecule type" value="Genomic_DNA"/>
</dbReference>
<dbReference type="GO" id="GO:0048027">
    <property type="term" value="F:mRNA 5'-UTR binding"/>
    <property type="evidence" value="ECO:0007669"/>
    <property type="project" value="EnsemblFungi"/>
</dbReference>
<evidence type="ECO:0000313" key="3">
    <source>
        <dbReference type="Proteomes" id="UP000006790"/>
    </source>
</evidence>
<dbReference type="STRING" id="931890.G8JPI0"/>
<dbReference type="FunCoup" id="G8JPI0">
    <property type="interactions" value="45"/>
</dbReference>
<dbReference type="GO" id="GO:0097157">
    <property type="term" value="F:pre-mRNA intronic binding"/>
    <property type="evidence" value="ECO:0007669"/>
    <property type="project" value="EnsemblFungi"/>
</dbReference>
<dbReference type="HOGENOM" id="CLU_1066355_0_0_1"/>
<dbReference type="GO" id="GO:0045182">
    <property type="term" value="F:translation regulator activity"/>
    <property type="evidence" value="ECO:0007669"/>
    <property type="project" value="EnsemblFungi"/>
</dbReference>
<dbReference type="GO" id="GO:0070131">
    <property type="term" value="P:positive regulation of mitochondrial translation"/>
    <property type="evidence" value="ECO:0007669"/>
    <property type="project" value="EnsemblFungi"/>
</dbReference>
<accession>G8JPI0</accession>
<gene>
    <name evidence="2" type="ordered locus">Ecym_2073</name>
</gene>
<feature type="domain" description="RNA recognition motif" evidence="1">
    <location>
        <begin position="177"/>
        <end position="248"/>
    </location>
</feature>
<dbReference type="InterPro" id="IPR035979">
    <property type="entry name" value="RBD_domain_sf"/>
</dbReference>
<dbReference type="OrthoDB" id="4062764at2759"/>
<reference evidence="3" key="1">
    <citation type="journal article" date="2012" name="G3 (Bethesda)">
        <title>Pichia sorbitophila, an interspecies yeast hybrid reveals early steps of genome resolution following polyploidization.</title>
        <authorList>
            <person name="Leh Louis V."/>
            <person name="Despons L."/>
            <person name="Friedrich A."/>
            <person name="Martin T."/>
            <person name="Durrens P."/>
            <person name="Casaregola S."/>
            <person name="Neuveglise C."/>
            <person name="Fairhead C."/>
            <person name="Marck C."/>
            <person name="Cruz J.A."/>
            <person name="Straub M.L."/>
            <person name="Kugler V."/>
            <person name="Sacerdot C."/>
            <person name="Uzunov Z."/>
            <person name="Thierry A."/>
            <person name="Weiss S."/>
            <person name="Bleykasten C."/>
            <person name="De Montigny J."/>
            <person name="Jacques N."/>
            <person name="Jung P."/>
            <person name="Lemaire M."/>
            <person name="Mallet S."/>
            <person name="Morel G."/>
            <person name="Richard G.F."/>
            <person name="Sarkar A."/>
            <person name="Savel G."/>
            <person name="Schacherer J."/>
            <person name="Seret M.L."/>
            <person name="Talla E."/>
            <person name="Samson G."/>
            <person name="Jubin C."/>
            <person name="Poulain J."/>
            <person name="Vacherie B."/>
            <person name="Barbe V."/>
            <person name="Pelletier E."/>
            <person name="Sherman D.J."/>
            <person name="Westhof E."/>
            <person name="Weissenbach J."/>
            <person name="Baret P.V."/>
            <person name="Wincker P."/>
            <person name="Gaillardin C."/>
            <person name="Dujon B."/>
            <person name="Souciet J.L."/>
        </authorList>
    </citation>
    <scope>NUCLEOTIDE SEQUENCE [LARGE SCALE GENOMIC DNA]</scope>
    <source>
        <strain evidence="3">CBS 270.75 / DBVPG 7215 / KCTC 17166 / NRRL Y-17582</strain>
    </source>
</reference>
<dbReference type="GO" id="GO:0005743">
    <property type="term" value="C:mitochondrial inner membrane"/>
    <property type="evidence" value="ECO:0007669"/>
    <property type="project" value="EnsemblFungi"/>
</dbReference>
<dbReference type="SUPFAM" id="SSF54928">
    <property type="entry name" value="RNA-binding domain, RBD"/>
    <property type="match status" value="1"/>
</dbReference>
<dbReference type="GO" id="GO:0000372">
    <property type="term" value="P:Group I intron splicing"/>
    <property type="evidence" value="ECO:0007669"/>
    <property type="project" value="EnsemblFungi"/>
</dbReference>
<evidence type="ECO:0000259" key="1">
    <source>
        <dbReference type="SMART" id="SM00361"/>
    </source>
</evidence>
<dbReference type="eggNOG" id="ENOG502RR5W">
    <property type="taxonomic scope" value="Eukaryota"/>
</dbReference>
<proteinExistence type="predicted"/>
<dbReference type="InParanoid" id="G8JPI0"/>
<evidence type="ECO:0000313" key="2">
    <source>
        <dbReference type="EMBL" id="AET37829.1"/>
    </source>
</evidence>
<protein>
    <recommendedName>
        <fullName evidence="1">RNA recognition motif domain-containing protein</fullName>
    </recommendedName>
</protein>
<dbReference type="InterPro" id="IPR003954">
    <property type="entry name" value="RRM_euk-type"/>
</dbReference>